<evidence type="ECO:0000256" key="1">
    <source>
        <dbReference type="SAM" id="MobiDB-lite"/>
    </source>
</evidence>
<feature type="chain" id="PRO_5037296751" description="BcpO-related WXXGXW repeat protein" evidence="2">
    <location>
        <begin position="25"/>
        <end position="152"/>
    </location>
</feature>
<evidence type="ECO:0000313" key="3">
    <source>
        <dbReference type="EMBL" id="MBF8191056.1"/>
    </source>
</evidence>
<evidence type="ECO:0000313" key="4">
    <source>
        <dbReference type="Proteomes" id="UP000605361"/>
    </source>
</evidence>
<keyword evidence="4" id="KW-1185">Reference proteome</keyword>
<dbReference type="RefSeq" id="WP_195899965.1">
    <property type="nucleotide sequence ID" value="NZ_JADOGI010000144.1"/>
</dbReference>
<sequence length="152" mass="16971">MNNITRRLATAAATLAVTGGVVFAATGAASAATTERAGQVATVAISHQAAQNISAARRWDGERWWYRYSGRDDWYTSGNGARYRFDGHRLYRWNDHKWKVVSASYAWHHHLGGKDLRGDAHRPHHRGDHGYGHDHGHGDHHDHGKGHSRHGD</sequence>
<feature type="compositionally biased region" description="Basic residues" evidence="1">
    <location>
        <begin position="143"/>
        <end position="152"/>
    </location>
</feature>
<feature type="signal peptide" evidence="2">
    <location>
        <begin position="1"/>
        <end position="24"/>
    </location>
</feature>
<feature type="region of interest" description="Disordered" evidence="1">
    <location>
        <begin position="118"/>
        <end position="152"/>
    </location>
</feature>
<accession>A0A931ADW0</accession>
<name>A0A931ADW0_9ACTN</name>
<feature type="compositionally biased region" description="Basic and acidic residues" evidence="1">
    <location>
        <begin position="128"/>
        <end position="142"/>
    </location>
</feature>
<organism evidence="3 4">
    <name type="scientific">Nonomuraea cypriaca</name>
    <dbReference type="NCBI Taxonomy" id="1187855"/>
    <lineage>
        <taxon>Bacteria</taxon>
        <taxon>Bacillati</taxon>
        <taxon>Actinomycetota</taxon>
        <taxon>Actinomycetes</taxon>
        <taxon>Streptosporangiales</taxon>
        <taxon>Streptosporangiaceae</taxon>
        <taxon>Nonomuraea</taxon>
    </lineage>
</organism>
<evidence type="ECO:0008006" key="5">
    <source>
        <dbReference type="Google" id="ProtNLM"/>
    </source>
</evidence>
<gene>
    <name evidence="3" type="ORF">ITP53_36180</name>
</gene>
<proteinExistence type="predicted"/>
<dbReference type="AlphaFoldDB" id="A0A931ADW0"/>
<comment type="caution">
    <text evidence="3">The sequence shown here is derived from an EMBL/GenBank/DDBJ whole genome shotgun (WGS) entry which is preliminary data.</text>
</comment>
<keyword evidence="2" id="KW-0732">Signal</keyword>
<reference evidence="3" key="1">
    <citation type="submission" date="2020-11" db="EMBL/GenBank/DDBJ databases">
        <title>Whole-genome analyses of Nonomuraea sp. K274.</title>
        <authorList>
            <person name="Veyisoglu A."/>
        </authorList>
    </citation>
    <scope>NUCLEOTIDE SEQUENCE</scope>
    <source>
        <strain evidence="3">K274</strain>
    </source>
</reference>
<dbReference type="EMBL" id="JADOGI010000144">
    <property type="protein sequence ID" value="MBF8191056.1"/>
    <property type="molecule type" value="Genomic_DNA"/>
</dbReference>
<dbReference type="Proteomes" id="UP000605361">
    <property type="component" value="Unassembled WGS sequence"/>
</dbReference>
<evidence type="ECO:0000256" key="2">
    <source>
        <dbReference type="SAM" id="SignalP"/>
    </source>
</evidence>
<protein>
    <recommendedName>
        <fullName evidence="5">BcpO-related WXXGXW repeat protein</fullName>
    </recommendedName>
</protein>